<dbReference type="PANTHER" id="PTHR34106:SF5">
    <property type="entry name" value="GLYCOSIDASE"/>
    <property type="match status" value="1"/>
</dbReference>
<proteinExistence type="predicted"/>
<dbReference type="EMBL" id="DQTV01000082">
    <property type="protein sequence ID" value="HIP57314.1"/>
    <property type="molecule type" value="Genomic_DNA"/>
</dbReference>
<evidence type="ECO:0000313" key="3">
    <source>
        <dbReference type="EMBL" id="HIP57314.1"/>
    </source>
</evidence>
<dbReference type="Gene3D" id="2.115.10.20">
    <property type="entry name" value="Glycosyl hydrolase domain, family 43"/>
    <property type="match status" value="1"/>
</dbReference>
<dbReference type="AlphaFoldDB" id="A0A832YYS8"/>
<dbReference type="SUPFAM" id="SSF75005">
    <property type="entry name" value="Arabinanase/levansucrase/invertase"/>
    <property type="match status" value="1"/>
</dbReference>
<protein>
    <recommendedName>
        <fullName evidence="5">Glycosidase</fullName>
    </recommendedName>
</protein>
<accession>A0A832YYS8</accession>
<dbReference type="InterPro" id="IPR023296">
    <property type="entry name" value="Glyco_hydro_beta-prop_sf"/>
</dbReference>
<keyword evidence="1" id="KW-0328">Glycosyltransferase</keyword>
<evidence type="ECO:0000313" key="4">
    <source>
        <dbReference type="Proteomes" id="UP000605805"/>
    </source>
</evidence>
<evidence type="ECO:0008006" key="5">
    <source>
        <dbReference type="Google" id="ProtNLM"/>
    </source>
</evidence>
<evidence type="ECO:0000256" key="1">
    <source>
        <dbReference type="ARBA" id="ARBA00022676"/>
    </source>
</evidence>
<dbReference type="PANTHER" id="PTHR34106">
    <property type="entry name" value="GLYCOSIDASE"/>
    <property type="match status" value="1"/>
</dbReference>
<gene>
    <name evidence="3" type="ORF">EYH02_04520</name>
</gene>
<dbReference type="Pfam" id="PF04041">
    <property type="entry name" value="Glyco_hydro_130"/>
    <property type="match status" value="1"/>
</dbReference>
<dbReference type="GO" id="GO:0016757">
    <property type="term" value="F:glycosyltransferase activity"/>
    <property type="evidence" value="ECO:0007669"/>
    <property type="project" value="UniProtKB-KW"/>
</dbReference>
<dbReference type="Proteomes" id="UP000605805">
    <property type="component" value="Unassembled WGS sequence"/>
</dbReference>
<evidence type="ECO:0000256" key="2">
    <source>
        <dbReference type="ARBA" id="ARBA00022679"/>
    </source>
</evidence>
<keyword evidence="2" id="KW-0808">Transferase</keyword>
<dbReference type="InterPro" id="IPR007184">
    <property type="entry name" value="Mannoside_phosphorylase"/>
</dbReference>
<name>A0A832YYS8_9CREN</name>
<organism evidence="3 4">
    <name type="scientific">Ignisphaera aggregans</name>
    <dbReference type="NCBI Taxonomy" id="334771"/>
    <lineage>
        <taxon>Archaea</taxon>
        <taxon>Thermoproteota</taxon>
        <taxon>Thermoprotei</taxon>
        <taxon>Desulfurococcales</taxon>
        <taxon>Desulfurococcaceae</taxon>
        <taxon>Ignisphaera</taxon>
    </lineage>
</organism>
<reference evidence="3" key="1">
    <citation type="journal article" date="2020" name="ISME J.">
        <title>Gammaproteobacteria mediating utilization of methyl-, sulfur- and petroleum organic compounds in deep ocean hydrothermal plumes.</title>
        <authorList>
            <person name="Zhou Z."/>
            <person name="Liu Y."/>
            <person name="Pan J."/>
            <person name="Cron B.R."/>
            <person name="Toner B.M."/>
            <person name="Anantharaman K."/>
            <person name="Breier J.A."/>
            <person name="Dick G.J."/>
            <person name="Li M."/>
        </authorList>
    </citation>
    <scope>NUCLEOTIDE SEQUENCE</scope>
    <source>
        <strain evidence="3">SZUA-1435</strain>
    </source>
</reference>
<sequence length="376" mass="42778">MVEETRTALEVTLSRRFETKDIVKRLGFISPKMVEIENYEASPITIFNPGAYIEKNVLRVYARTVFGYYRYISSIALFEIPIEEVLDGSFAKKRFRARLVVYPSSRYDMWGTEDPRVSPISNGVAMVYSARTIAFFDEHARTHKSLPLLAMSRDGVEWEKRALFMISPSVCSAVYSDKDAFVADFGDKGVWLFHRPNIRPPTSSLCRGILEGINPKGYEMLLLSHSMERQEGVFILLASRIDIPQSFRVVEISDSRVMMYVPRFEWKAGWGTPLYEIKPGKWLTILHGVDRYDTAYRAFAAVVELEDGKPIVTRVTQRYIMEPRDPHEIYGDRTLVVFPTGGGIVDNKLVLVYGAADSFIGIGVVDLDELLAELNL</sequence>
<comment type="caution">
    <text evidence="3">The sequence shown here is derived from an EMBL/GenBank/DDBJ whole genome shotgun (WGS) entry which is preliminary data.</text>
</comment>